<proteinExistence type="predicted"/>
<gene>
    <name evidence="2" type="ORF">O3P69_003779</name>
</gene>
<evidence type="ECO:0000256" key="1">
    <source>
        <dbReference type="SAM" id="SignalP"/>
    </source>
</evidence>
<keyword evidence="3" id="KW-1185">Reference proteome</keyword>
<name>A0AAW0UEK5_SCYPA</name>
<feature type="signal peptide" evidence="1">
    <location>
        <begin position="1"/>
        <end position="20"/>
    </location>
</feature>
<sequence>MDKTQVLVLVALFIGSHSSGQDKCLLTCANFCSAKMPCSVAVLVLYLGPGKAQGGASDHLTSLHKHNLYSATGQGQWLTDYSRHLHPRGHGLLLSCLQEDPLSITVYRVDDEAIMICLELTQGSVFRGCTETLQHDGFTLLEQGHGEEYY</sequence>
<reference evidence="2 3" key="1">
    <citation type="submission" date="2023-03" db="EMBL/GenBank/DDBJ databases">
        <title>High-quality genome of Scylla paramamosain provides insights in environmental adaptation.</title>
        <authorList>
            <person name="Zhang L."/>
        </authorList>
    </citation>
    <scope>NUCLEOTIDE SEQUENCE [LARGE SCALE GENOMIC DNA]</scope>
    <source>
        <strain evidence="2">LZ_2023a</strain>
        <tissue evidence="2">Muscle</tissue>
    </source>
</reference>
<protein>
    <submittedName>
        <fullName evidence="2">Uncharacterized protein</fullName>
    </submittedName>
</protein>
<evidence type="ECO:0000313" key="2">
    <source>
        <dbReference type="EMBL" id="KAK8398090.1"/>
    </source>
</evidence>
<comment type="caution">
    <text evidence="2">The sequence shown here is derived from an EMBL/GenBank/DDBJ whole genome shotgun (WGS) entry which is preliminary data.</text>
</comment>
<evidence type="ECO:0000313" key="3">
    <source>
        <dbReference type="Proteomes" id="UP001487740"/>
    </source>
</evidence>
<organism evidence="2 3">
    <name type="scientific">Scylla paramamosain</name>
    <name type="common">Mud crab</name>
    <dbReference type="NCBI Taxonomy" id="85552"/>
    <lineage>
        <taxon>Eukaryota</taxon>
        <taxon>Metazoa</taxon>
        <taxon>Ecdysozoa</taxon>
        <taxon>Arthropoda</taxon>
        <taxon>Crustacea</taxon>
        <taxon>Multicrustacea</taxon>
        <taxon>Malacostraca</taxon>
        <taxon>Eumalacostraca</taxon>
        <taxon>Eucarida</taxon>
        <taxon>Decapoda</taxon>
        <taxon>Pleocyemata</taxon>
        <taxon>Brachyura</taxon>
        <taxon>Eubrachyura</taxon>
        <taxon>Portunoidea</taxon>
        <taxon>Portunidae</taxon>
        <taxon>Portuninae</taxon>
        <taxon>Scylla</taxon>
    </lineage>
</organism>
<dbReference type="Proteomes" id="UP001487740">
    <property type="component" value="Unassembled WGS sequence"/>
</dbReference>
<keyword evidence="1" id="KW-0732">Signal</keyword>
<feature type="chain" id="PRO_5043373641" evidence="1">
    <location>
        <begin position="21"/>
        <end position="150"/>
    </location>
</feature>
<dbReference type="AlphaFoldDB" id="A0AAW0UEK5"/>
<dbReference type="EMBL" id="JARAKH010000012">
    <property type="protein sequence ID" value="KAK8398090.1"/>
    <property type="molecule type" value="Genomic_DNA"/>
</dbReference>
<accession>A0AAW0UEK5</accession>